<dbReference type="InterPro" id="IPR032416">
    <property type="entry name" value="Peptidase_M24_C"/>
</dbReference>
<dbReference type="SUPFAM" id="SSF55920">
    <property type="entry name" value="Creatinase/aminopeptidase"/>
    <property type="match status" value="1"/>
</dbReference>
<dbReference type="InterPro" id="IPR050422">
    <property type="entry name" value="X-Pro_aminopeptidase_P"/>
</dbReference>
<dbReference type="PANTHER" id="PTHR43763:SF6">
    <property type="entry name" value="XAA-PRO AMINOPEPTIDASE 1"/>
    <property type="match status" value="1"/>
</dbReference>
<dbReference type="KEGG" id="smur:BWP33_00435"/>
<dbReference type="EMBL" id="ADCY02000051">
    <property type="protein sequence ID" value="EFG32025.1"/>
    <property type="molecule type" value="Genomic_DNA"/>
</dbReference>
<dbReference type="CDD" id="cd01085">
    <property type="entry name" value="APP"/>
    <property type="match status" value="1"/>
</dbReference>
<dbReference type="SUPFAM" id="SSF53092">
    <property type="entry name" value="Creatinase/prolidase N-terminal domain"/>
    <property type="match status" value="2"/>
</dbReference>
<dbReference type="STRING" id="641147.HMPREF9021_00430"/>
<dbReference type="InterPro" id="IPR029149">
    <property type="entry name" value="Creatin/AminoP/Spt16_N"/>
</dbReference>
<dbReference type="Gene3D" id="3.40.350.10">
    <property type="entry name" value="Creatinase/prolidase N-terminal domain"/>
    <property type="match status" value="2"/>
</dbReference>
<protein>
    <recommendedName>
        <fullName evidence="9">Peptidase M24 domain-containing protein</fullName>
    </recommendedName>
</protein>
<dbReference type="FunFam" id="3.40.350.10:FF:000003">
    <property type="entry name" value="Xaa-pro aminopeptidase P"/>
    <property type="match status" value="1"/>
</dbReference>
<feature type="domain" description="Creatinase N-terminal" evidence="5">
    <location>
        <begin position="5"/>
        <end position="131"/>
    </location>
</feature>
<keyword evidence="2" id="KW-0479">Metal-binding</keyword>
<proteinExistence type="inferred from homology"/>
<evidence type="ECO:0000259" key="5">
    <source>
        <dbReference type="Pfam" id="PF01321"/>
    </source>
</evidence>
<reference evidence="7 8" key="1">
    <citation type="submission" date="2010-03" db="EMBL/GenBank/DDBJ databases">
        <authorList>
            <consortium name="The Broad Institute Genome Sequencing Platform"/>
            <person name="Ward D."/>
            <person name="Earl A."/>
            <person name="Feldgarden M."/>
            <person name="Gevers D."/>
            <person name="Young S."/>
            <person name="Zeng Q."/>
            <person name="Koehrsen M."/>
            <person name="Alvarado L."/>
            <person name="Berlin A.M."/>
            <person name="Borenstein D."/>
            <person name="Chapman S.B."/>
            <person name="Chen Z."/>
            <person name="Engels R."/>
            <person name="Freedman E."/>
            <person name="Gellesch M."/>
            <person name="Goldberg J."/>
            <person name="Griggs A."/>
            <person name="Gujja S."/>
            <person name="Heilman E.R."/>
            <person name="Heiman D.I."/>
            <person name="Hepburn T.A."/>
            <person name="Howarth C."/>
            <person name="Jen D."/>
            <person name="Larson L."/>
            <person name="Mehta T."/>
            <person name="Park D."/>
            <person name="Pearson M."/>
            <person name="Richards J."/>
            <person name="Roberts A."/>
            <person name="Saif S."/>
            <person name="Shea T.D."/>
            <person name="Shenoy N."/>
            <person name="Sisk P."/>
            <person name="Stolte C."/>
            <person name="Sykes S.N."/>
            <person name="Walk T."/>
            <person name="White J."/>
            <person name="Yandava C."/>
            <person name="Izard J."/>
            <person name="Baranova O.V."/>
            <person name="Blanton J.M."/>
            <person name="Tanner A.C."/>
            <person name="Dewhirst F."/>
            <person name="Haas B."/>
            <person name="Nusbaum C."/>
            <person name="Birren B."/>
        </authorList>
    </citation>
    <scope>NUCLEOTIDE SEQUENCE [LARGE SCALE GENOMIC DNA]</scope>
    <source>
        <strain evidence="7 8">ATCC 29453</strain>
    </source>
</reference>
<feature type="domain" description="Peptidase M24 C-terminal" evidence="6">
    <location>
        <begin position="534"/>
        <end position="594"/>
    </location>
</feature>
<evidence type="ECO:0000259" key="6">
    <source>
        <dbReference type="Pfam" id="PF16188"/>
    </source>
</evidence>
<dbReference type="GO" id="GO:0005737">
    <property type="term" value="C:cytoplasm"/>
    <property type="evidence" value="ECO:0007669"/>
    <property type="project" value="UniProtKB-ARBA"/>
</dbReference>
<keyword evidence="8" id="KW-1185">Reference proteome</keyword>
<evidence type="ECO:0008006" key="9">
    <source>
        <dbReference type="Google" id="ProtNLM"/>
    </source>
</evidence>
<organism evidence="7 8">
    <name type="scientific">Simonsiella muelleri ATCC 29453</name>
    <dbReference type="NCBI Taxonomy" id="641147"/>
    <lineage>
        <taxon>Bacteria</taxon>
        <taxon>Pseudomonadati</taxon>
        <taxon>Pseudomonadota</taxon>
        <taxon>Betaproteobacteria</taxon>
        <taxon>Neisseriales</taxon>
        <taxon>Neisseriaceae</taxon>
        <taxon>Simonsiella</taxon>
    </lineage>
</organism>
<dbReference type="Pfam" id="PF16188">
    <property type="entry name" value="Peptidase_M24_C"/>
    <property type="match status" value="1"/>
</dbReference>
<sequence length="594" mass="66161">MINQRLNQLRDLMRQHKIHAYIVPTADPHLSEYLPEHWQARQWLSGFTGSAGTLVVTADQAALWTDSRYWEQAAHQLANSHIILQKQGIMPEPADWLAQNLPNHSRVAVAADMLSWATQKRFQAAFSAKNIELNTQIDLLTDLWAERNALPDAPVFAHASECIYQNSTEKLARIREFMQKKQADYHLISSLDDIAWLTNLRGNDVPYNPVFLAYLLISATHAILFADANKFGETEKKFLNQSGIELNDYHQIVNELANISGSLLIDANKTAVSTLAKLPNNIELIEDINPSSLFKAQKSAEEIAHIRQAMREDGAALCGFFAELEHDLMMDKTITEWDIGERLTAHRSKRPLYISPSFGTIAGFGENGAQPHYAATPDSHSVLKGNGLLLIDSGAQYHNGTTDITRVMAIGTASDAEKRDFTLVLKAHIALASAVFPENLSAAVLDAICRAPMWQAQCDYGHGTGHGVGYCLNVHEFPASIAYRAAANPHNILKVGQLISNEPAIYRSGGWGIRIENLVVCQPVSNPQETAFGKFLRFETVTLCPIDTRLIIKELLTSAECDWLNTYHADVREKLSPLVDGKARDWLIERTQKI</sequence>
<dbReference type="InterPro" id="IPR033740">
    <property type="entry name" value="Pept_M24B"/>
</dbReference>
<comment type="caution">
    <text evidence="7">The sequence shown here is derived from an EMBL/GenBank/DDBJ whole genome shotgun (WGS) entry which is preliminary data.</text>
</comment>
<name>V9H6U8_9NEIS</name>
<dbReference type="InterPro" id="IPR000587">
    <property type="entry name" value="Creatinase_N"/>
</dbReference>
<dbReference type="FunFam" id="3.90.230.10:FF:000004">
    <property type="entry name" value="xaa-Pro aminopeptidase 1 isoform X1"/>
    <property type="match status" value="1"/>
</dbReference>
<dbReference type="HOGENOM" id="CLU_011781_2_1_4"/>
<dbReference type="InterPro" id="IPR036005">
    <property type="entry name" value="Creatinase/aminopeptidase-like"/>
</dbReference>
<evidence type="ECO:0000313" key="8">
    <source>
        <dbReference type="Proteomes" id="UP000017813"/>
    </source>
</evidence>
<dbReference type="GO" id="GO:0070006">
    <property type="term" value="F:metalloaminopeptidase activity"/>
    <property type="evidence" value="ECO:0007669"/>
    <property type="project" value="InterPro"/>
</dbReference>
<keyword evidence="3" id="KW-0378">Hydrolase</keyword>
<dbReference type="Pfam" id="PF16189">
    <property type="entry name" value="Creatinase_N_2"/>
    <property type="match status" value="1"/>
</dbReference>
<dbReference type="PANTHER" id="PTHR43763">
    <property type="entry name" value="XAA-PRO AMINOPEPTIDASE 1"/>
    <property type="match status" value="1"/>
</dbReference>
<dbReference type="Pfam" id="PF01321">
    <property type="entry name" value="Creatinase_N"/>
    <property type="match status" value="1"/>
</dbReference>
<reference evidence="7 8" key="2">
    <citation type="submission" date="2011-10" db="EMBL/GenBank/DDBJ databases">
        <title>The Genome Sequence of Simonsiella muelleri ATCC 29453.</title>
        <authorList>
            <consortium name="The Broad Institute Genome Sequencing Platform"/>
            <consortium name="The Broad Institute Genome Sequencing Center for Infectious Disease"/>
            <person name="Earl A."/>
            <person name="Ward D."/>
            <person name="Feldgarden M."/>
            <person name="Gevers D."/>
            <person name="Izard J."/>
            <person name="Baranova O.V."/>
            <person name="Blanton J.M."/>
            <person name="Tanner A.C."/>
            <person name="Dewhirst F."/>
            <person name="Young S.K."/>
            <person name="Zeng Q."/>
            <person name="Gargeya S."/>
            <person name="Fitzgerald M."/>
            <person name="Haas B."/>
            <person name="Abouelleil A."/>
            <person name="Alvarado L."/>
            <person name="Arachchi H.M."/>
            <person name="Berlin A."/>
            <person name="Brown A."/>
            <person name="Chapman S.B."/>
            <person name="Chen Z."/>
            <person name="Dunbar C."/>
            <person name="Freedman E."/>
            <person name="Gearin G."/>
            <person name="Goldberg J."/>
            <person name="Griggs A."/>
            <person name="Gujja S."/>
            <person name="Heiman D."/>
            <person name="Howarth C."/>
            <person name="Larson L."/>
            <person name="Lui A."/>
            <person name="MacDonald P.J.P."/>
            <person name="Montmayeur A."/>
            <person name="Murphy C."/>
            <person name="Neiman D."/>
            <person name="Pearson M."/>
            <person name="Priest M."/>
            <person name="Roberts A."/>
            <person name="Saif S."/>
            <person name="Shea T."/>
            <person name="Shenoy N."/>
            <person name="Sisk P."/>
            <person name="Stolte C."/>
            <person name="Sykes S."/>
            <person name="Wortman J."/>
            <person name="Nusbaum C."/>
            <person name="Birren B."/>
        </authorList>
    </citation>
    <scope>NUCLEOTIDE SEQUENCE [LARGE SCALE GENOMIC DNA]</scope>
    <source>
        <strain evidence="7 8">ATCC 29453</strain>
    </source>
</reference>
<gene>
    <name evidence="7" type="ORF">HMPREF9021_00430</name>
</gene>
<dbReference type="Pfam" id="PF00557">
    <property type="entry name" value="Peptidase_M24"/>
    <property type="match status" value="1"/>
</dbReference>
<comment type="similarity">
    <text evidence="1">Belongs to the peptidase M24B family.</text>
</comment>
<dbReference type="Proteomes" id="UP000017813">
    <property type="component" value="Unassembled WGS sequence"/>
</dbReference>
<dbReference type="GO" id="GO:0046872">
    <property type="term" value="F:metal ion binding"/>
    <property type="evidence" value="ECO:0007669"/>
    <property type="project" value="UniProtKB-KW"/>
</dbReference>
<evidence type="ECO:0000259" key="4">
    <source>
        <dbReference type="Pfam" id="PF00557"/>
    </source>
</evidence>
<evidence type="ECO:0000313" key="7">
    <source>
        <dbReference type="EMBL" id="EFG32025.1"/>
    </source>
</evidence>
<dbReference type="AlphaFoldDB" id="V9H6U8"/>
<evidence type="ECO:0000256" key="2">
    <source>
        <dbReference type="ARBA" id="ARBA00022723"/>
    </source>
</evidence>
<evidence type="ECO:0000256" key="1">
    <source>
        <dbReference type="ARBA" id="ARBA00008766"/>
    </source>
</evidence>
<evidence type="ECO:0000256" key="3">
    <source>
        <dbReference type="ARBA" id="ARBA00022801"/>
    </source>
</evidence>
<dbReference type="Gene3D" id="3.90.230.10">
    <property type="entry name" value="Creatinase/methionine aminopeptidase superfamily"/>
    <property type="match status" value="1"/>
</dbReference>
<dbReference type="InterPro" id="IPR000994">
    <property type="entry name" value="Pept_M24"/>
</dbReference>
<dbReference type="eggNOG" id="COG0006">
    <property type="taxonomic scope" value="Bacteria"/>
</dbReference>
<accession>V9H6U8</accession>
<feature type="domain" description="Peptidase M24" evidence="4">
    <location>
        <begin position="305"/>
        <end position="522"/>
    </location>
</feature>